<name>A0A382IM93_9ZZZZ</name>
<sequence>VYTWLLFIFAIVVLILIPFAPQLVRLRIRFFRWLHWNWAANLLESHFQSWVVGIRTILFVIAFVIAAFLL</sequence>
<organism evidence="2">
    <name type="scientific">marine metagenome</name>
    <dbReference type="NCBI Taxonomy" id="408172"/>
    <lineage>
        <taxon>unclassified sequences</taxon>
        <taxon>metagenomes</taxon>
        <taxon>ecological metagenomes</taxon>
    </lineage>
</organism>
<feature type="transmembrane region" description="Helical" evidence="1">
    <location>
        <begin position="6"/>
        <end position="26"/>
    </location>
</feature>
<evidence type="ECO:0000256" key="1">
    <source>
        <dbReference type="SAM" id="Phobius"/>
    </source>
</evidence>
<gene>
    <name evidence="2" type="ORF">METZ01_LOCUS253299</name>
</gene>
<accession>A0A382IM93</accession>
<feature type="non-terminal residue" evidence="2">
    <location>
        <position position="1"/>
    </location>
</feature>
<reference evidence="2" key="1">
    <citation type="submission" date="2018-05" db="EMBL/GenBank/DDBJ databases">
        <authorList>
            <person name="Lanie J.A."/>
            <person name="Ng W.-L."/>
            <person name="Kazmierczak K.M."/>
            <person name="Andrzejewski T.M."/>
            <person name="Davidsen T.M."/>
            <person name="Wayne K.J."/>
            <person name="Tettelin H."/>
            <person name="Glass J.I."/>
            <person name="Rusch D."/>
            <person name="Podicherti R."/>
            <person name="Tsui H.-C.T."/>
            <person name="Winkler M.E."/>
        </authorList>
    </citation>
    <scope>NUCLEOTIDE SEQUENCE</scope>
</reference>
<keyword evidence="1" id="KW-0812">Transmembrane</keyword>
<evidence type="ECO:0008006" key="3">
    <source>
        <dbReference type="Google" id="ProtNLM"/>
    </source>
</evidence>
<feature type="transmembrane region" description="Helical" evidence="1">
    <location>
        <begin position="47"/>
        <end position="69"/>
    </location>
</feature>
<protein>
    <recommendedName>
        <fullName evidence="3">Aerotolerance regulator N-terminal domain-containing protein</fullName>
    </recommendedName>
</protein>
<dbReference type="EMBL" id="UINC01068104">
    <property type="protein sequence ID" value="SVC00445.1"/>
    <property type="molecule type" value="Genomic_DNA"/>
</dbReference>
<evidence type="ECO:0000313" key="2">
    <source>
        <dbReference type="EMBL" id="SVC00445.1"/>
    </source>
</evidence>
<keyword evidence="1" id="KW-1133">Transmembrane helix</keyword>
<dbReference type="AlphaFoldDB" id="A0A382IM93"/>
<proteinExistence type="predicted"/>
<keyword evidence="1" id="KW-0472">Membrane</keyword>